<dbReference type="RefSeq" id="WP_157826254.1">
    <property type="nucleotide sequence ID" value="NZ_CP021558.1"/>
</dbReference>
<evidence type="ECO:0000313" key="2">
    <source>
        <dbReference type="Proteomes" id="UP000232491"/>
    </source>
</evidence>
<proteinExistence type="predicted"/>
<organism evidence="1 2">
    <name type="scientific">Bifidobacterium breve</name>
    <dbReference type="NCBI Taxonomy" id="1685"/>
    <lineage>
        <taxon>Bacteria</taxon>
        <taxon>Bacillati</taxon>
        <taxon>Actinomycetota</taxon>
        <taxon>Actinomycetes</taxon>
        <taxon>Bifidobacteriales</taxon>
        <taxon>Bifidobacteriaceae</taxon>
        <taxon>Bifidobacterium</taxon>
    </lineage>
</organism>
<sequence>MEKNISCPPAEWERIVGHYSNPNKPGTPAYRLARFIQDDARASELVRQWIEDEAIKALNKGHDVAPELLTDICKRVSLEALTHRALGVSVKLIRAGVLYEKAKARYQASVDPHPSREDEERIWDGAIDRENARQQRLVDAGRIRNRTWLPYHDSTNSRPGANRAPVSSGGLDEWRLMFEPHKPVRFAPFDDMDEDHDRALADRTPVERFEVTADWCSGHGITLETIAAMSESELLAMGVDPQSVRDIASGHGLDGEAGRLDLVLHDTALSVELAERNPKSSATAILVRAGLSRRLADFALAFEKRMRDEGVSSPARMAREWEASRSRAMPDYHGYLRRVAGIVEAESARVLEHA</sequence>
<dbReference type="Proteomes" id="UP000232491">
    <property type="component" value="Chromosome"/>
</dbReference>
<evidence type="ECO:0000313" key="1">
    <source>
        <dbReference type="EMBL" id="AUE03295.1"/>
    </source>
</evidence>
<reference evidence="1 2" key="1">
    <citation type="submission" date="2017-05" db="EMBL/GenBank/DDBJ databases">
        <title>Comparative genomics and methylome analysis of the gut commensal Bifidobacterium breve.</title>
        <authorList>
            <person name="Bottacini F."/>
            <person name="Morrissey R."/>
            <person name="Roberts R.J."/>
            <person name="James K."/>
            <person name="van Breen J."/>
            <person name="Egan M."/>
            <person name="Lambert J."/>
            <person name="van Limpt K."/>
            <person name="Stanton C."/>
            <person name="Knol J."/>
            <person name="O' Connell Motherway M."/>
            <person name="van Sinderen D."/>
        </authorList>
    </citation>
    <scope>NUCLEOTIDE SEQUENCE [LARGE SCALE GENOMIC DNA]</scope>
    <source>
        <strain evidence="1 2">215W447a</strain>
    </source>
</reference>
<dbReference type="EMBL" id="CP021558">
    <property type="protein sequence ID" value="AUE03295.1"/>
    <property type="molecule type" value="Genomic_DNA"/>
</dbReference>
<gene>
    <name evidence="1" type="ORF">BB215W447A_1279</name>
</gene>
<accession>A0A2K9BX31</accession>
<protein>
    <submittedName>
        <fullName evidence="1">Uncharacterized protein</fullName>
    </submittedName>
</protein>
<name>A0A2K9BX31_BIFBR</name>
<dbReference type="AlphaFoldDB" id="A0A2K9BX31"/>